<name>A0ABQ5KLV3_9EUKA</name>
<comment type="caution">
    <text evidence="3">The sequence shown here is derived from an EMBL/GenBank/DDBJ whole genome shotgun (WGS) entry which is preliminary data.</text>
</comment>
<keyword evidence="4" id="KW-1185">Reference proteome</keyword>
<reference evidence="3" key="1">
    <citation type="submission" date="2022-03" db="EMBL/GenBank/DDBJ databases">
        <title>Draft genome sequence of Aduncisulcus paluster, a free-living microaerophilic Fornicata.</title>
        <authorList>
            <person name="Yuyama I."/>
            <person name="Kume K."/>
            <person name="Tamura T."/>
            <person name="Inagaki Y."/>
            <person name="Hashimoto T."/>
        </authorList>
    </citation>
    <scope>NUCLEOTIDE SEQUENCE</scope>
    <source>
        <strain evidence="3">NY0171</strain>
    </source>
</reference>
<sequence length="130" mass="14894">MGSVDLGWRFDGVIRVTRRWTYPDGRRMQLYSLLYPGVEVEKEVEKEAEKEDEKEEGEKVGGEKVGGEVEGFTSGCSLRDESVVIMHTNNHGRNVLVYPVRPSGRQEWPKEIVVLTHDSRTLYKVVRKEG</sequence>
<evidence type="ECO:0000313" key="2">
    <source>
        <dbReference type="EMBL" id="GKT33466.1"/>
    </source>
</evidence>
<evidence type="ECO:0000313" key="4">
    <source>
        <dbReference type="Proteomes" id="UP001057375"/>
    </source>
</evidence>
<evidence type="ECO:0000256" key="1">
    <source>
        <dbReference type="SAM" id="MobiDB-lite"/>
    </source>
</evidence>
<accession>A0ABQ5KLV3</accession>
<gene>
    <name evidence="2" type="ORF">ADUPG1_007364</name>
    <name evidence="3" type="ORF">ADUPG1_007375</name>
</gene>
<proteinExistence type="predicted"/>
<evidence type="ECO:0000313" key="3">
    <source>
        <dbReference type="EMBL" id="GKT33485.1"/>
    </source>
</evidence>
<dbReference type="EMBL" id="BQXS01010282">
    <property type="protein sequence ID" value="GKT33485.1"/>
    <property type="molecule type" value="Genomic_DNA"/>
</dbReference>
<protein>
    <submittedName>
        <fullName evidence="3">Uncharacterized protein</fullName>
    </submittedName>
</protein>
<dbReference type="EMBL" id="BQXS01010272">
    <property type="protein sequence ID" value="GKT33466.1"/>
    <property type="molecule type" value="Genomic_DNA"/>
</dbReference>
<dbReference type="Proteomes" id="UP001057375">
    <property type="component" value="Unassembled WGS sequence"/>
</dbReference>
<feature type="region of interest" description="Disordered" evidence="1">
    <location>
        <begin position="44"/>
        <end position="73"/>
    </location>
</feature>
<feature type="compositionally biased region" description="Basic and acidic residues" evidence="1">
    <location>
        <begin position="44"/>
        <end position="67"/>
    </location>
</feature>
<organism evidence="3 4">
    <name type="scientific">Aduncisulcus paluster</name>
    <dbReference type="NCBI Taxonomy" id="2918883"/>
    <lineage>
        <taxon>Eukaryota</taxon>
        <taxon>Metamonada</taxon>
        <taxon>Carpediemonas-like organisms</taxon>
        <taxon>Aduncisulcus</taxon>
    </lineage>
</organism>